<keyword evidence="3" id="KW-0508">mRNA splicing</keyword>
<feature type="compositionally biased region" description="Basic and acidic residues" evidence="5">
    <location>
        <begin position="13"/>
        <end position="22"/>
    </location>
</feature>
<keyword evidence="9" id="KW-1185">Reference proteome</keyword>
<evidence type="ECO:0000256" key="1">
    <source>
        <dbReference type="ARBA" id="ARBA00004123"/>
    </source>
</evidence>
<comment type="caution">
    <text evidence="8">The sequence shown here is derived from an EMBL/GenBank/DDBJ whole genome shotgun (WGS) entry which is preliminary data.</text>
</comment>
<evidence type="ECO:0000313" key="8">
    <source>
        <dbReference type="EMBL" id="CAF9905170.1"/>
    </source>
</evidence>
<evidence type="ECO:0000256" key="5">
    <source>
        <dbReference type="SAM" id="MobiDB-lite"/>
    </source>
</evidence>
<dbReference type="InterPro" id="IPR013881">
    <property type="entry name" value="Pre-mRNA_splic_Prp3_dom"/>
</dbReference>
<sequence length="584" mass="63721">MAEVTSNGLKRPHPGEDGDPAHKKSRSNNGSPAPVTNGSVPAGKPDISKIMAEARAKAAAVAAKLQGTKGGLPSSPSPAPTPAGTSGAMSRIEQMKARVAAATSKASQQRTASPAQVPSYQPPVFEDTVSRARGGLDVGLHPALMGESGQDARSSKGRKAIQPKFATTMANRRPESPSSQVKPKKQLDLSGPSAEEIRSNPYFDPSLGAQTATLKSRKAKQLIFNKPGKFRAQADALRRQAALEAMKKSIAEKARRAGVDEDLDTEKAFLVQAPPNIEWWDEGLVIEPNYDSISTPEGLKLDSTDSIVTVYIQHPVALEPPSEQLLTVQKPLPLTSREAAKVRRQRRMENLKEEQAKIRLGLVPAPPPKVKLGNLMRVLGEEAVRDPTKVEAQVREQVAAREKQHLDANEERKLTKEQQHAKLAAKQAQDAAKGLHISVYRIDNLANGRHRFKIGKNAEQQSLVGLCLMSPKFSLVLVEGGIHSIAAYKKLMMNRIDWTENSAPNPVVREGNKEALAAWLSAEDEKGQLKDLTANRCQLVFEGEEKVKGFRRWGTRVVETDREAMDVLRKAKMENFWVQAKGMA</sequence>
<dbReference type="PANTHER" id="PTHR14212:SF0">
    <property type="entry name" value="U4_U6 SMALL NUCLEAR RIBONUCLEOPROTEIN PRP3"/>
    <property type="match status" value="1"/>
</dbReference>
<keyword evidence="2" id="KW-0507">mRNA processing</keyword>
<evidence type="ECO:0000256" key="3">
    <source>
        <dbReference type="ARBA" id="ARBA00023187"/>
    </source>
</evidence>
<dbReference type="InterPro" id="IPR027104">
    <property type="entry name" value="Prp3"/>
</dbReference>
<feature type="region of interest" description="Disordered" evidence="5">
    <location>
        <begin position="140"/>
        <end position="204"/>
    </location>
</feature>
<evidence type="ECO:0000259" key="7">
    <source>
        <dbReference type="Pfam" id="PF08572"/>
    </source>
</evidence>
<name>A0A8H3I2U9_9LECA</name>
<dbReference type="Proteomes" id="UP000664521">
    <property type="component" value="Unassembled WGS sequence"/>
</dbReference>
<feature type="region of interest" description="Disordered" evidence="5">
    <location>
        <begin position="1"/>
        <end position="123"/>
    </location>
</feature>
<dbReference type="GO" id="GO:0046540">
    <property type="term" value="C:U4/U6 x U5 tri-snRNP complex"/>
    <property type="evidence" value="ECO:0007669"/>
    <property type="project" value="InterPro"/>
</dbReference>
<dbReference type="Pfam" id="PF06544">
    <property type="entry name" value="Prp3_C"/>
    <property type="match status" value="1"/>
</dbReference>
<evidence type="ECO:0000256" key="4">
    <source>
        <dbReference type="ARBA" id="ARBA00023242"/>
    </source>
</evidence>
<dbReference type="Pfam" id="PF08572">
    <property type="entry name" value="PRP3"/>
    <property type="match status" value="1"/>
</dbReference>
<feature type="domain" description="Small nuclear ribonucleoprotein Prp3 C-terminal" evidence="6">
    <location>
        <begin position="438"/>
        <end position="580"/>
    </location>
</feature>
<dbReference type="GO" id="GO:0000398">
    <property type="term" value="P:mRNA splicing, via spliceosome"/>
    <property type="evidence" value="ECO:0007669"/>
    <property type="project" value="InterPro"/>
</dbReference>
<dbReference type="OrthoDB" id="10264544at2759"/>
<dbReference type="AlphaFoldDB" id="A0A8H3I2U9"/>
<feature type="domain" description="Pre-mRNA-splicing factor 3" evidence="7">
    <location>
        <begin position="200"/>
        <end position="415"/>
    </location>
</feature>
<evidence type="ECO:0000259" key="6">
    <source>
        <dbReference type="Pfam" id="PF06544"/>
    </source>
</evidence>
<feature type="compositionally biased region" description="Polar residues" evidence="5">
    <location>
        <begin position="27"/>
        <end position="39"/>
    </location>
</feature>
<protein>
    <submittedName>
        <fullName evidence="8">Uncharacterized protein</fullName>
    </submittedName>
</protein>
<feature type="compositionally biased region" description="Polar residues" evidence="5">
    <location>
        <begin position="104"/>
        <end position="119"/>
    </location>
</feature>
<feature type="compositionally biased region" description="Basic and acidic residues" evidence="5">
    <location>
        <begin position="400"/>
        <end position="420"/>
    </location>
</feature>
<feature type="region of interest" description="Disordered" evidence="5">
    <location>
        <begin position="400"/>
        <end position="427"/>
    </location>
</feature>
<evidence type="ECO:0000313" key="9">
    <source>
        <dbReference type="Proteomes" id="UP000664521"/>
    </source>
</evidence>
<keyword evidence="4" id="KW-0539">Nucleus</keyword>
<accession>A0A8H3I2U9</accession>
<dbReference type="PANTHER" id="PTHR14212">
    <property type="entry name" value="U4/U6-ASSOCIATED RNA SPLICING FACTOR-RELATED"/>
    <property type="match status" value="1"/>
</dbReference>
<dbReference type="CDD" id="cd24162">
    <property type="entry name" value="Prp3_C"/>
    <property type="match status" value="1"/>
</dbReference>
<gene>
    <name evidence="8" type="ORF">HETSPECPRED_004900</name>
</gene>
<evidence type="ECO:0000256" key="2">
    <source>
        <dbReference type="ARBA" id="ARBA00022664"/>
    </source>
</evidence>
<proteinExistence type="predicted"/>
<dbReference type="EMBL" id="CAJPDS010000003">
    <property type="protein sequence ID" value="CAF9905170.1"/>
    <property type="molecule type" value="Genomic_DNA"/>
</dbReference>
<organism evidence="8 9">
    <name type="scientific">Heterodermia speciosa</name>
    <dbReference type="NCBI Taxonomy" id="116794"/>
    <lineage>
        <taxon>Eukaryota</taxon>
        <taxon>Fungi</taxon>
        <taxon>Dikarya</taxon>
        <taxon>Ascomycota</taxon>
        <taxon>Pezizomycotina</taxon>
        <taxon>Lecanoromycetes</taxon>
        <taxon>OSLEUM clade</taxon>
        <taxon>Lecanoromycetidae</taxon>
        <taxon>Caliciales</taxon>
        <taxon>Physciaceae</taxon>
        <taxon>Heterodermia</taxon>
    </lineage>
</organism>
<reference evidence="8" key="1">
    <citation type="submission" date="2021-03" db="EMBL/GenBank/DDBJ databases">
        <authorList>
            <person name="Tagirdzhanova G."/>
        </authorList>
    </citation>
    <scope>NUCLEOTIDE SEQUENCE</scope>
</reference>
<dbReference type="InterPro" id="IPR010541">
    <property type="entry name" value="Prp3_C"/>
</dbReference>
<comment type="subcellular location">
    <subcellularLocation>
        <location evidence="1">Nucleus</location>
    </subcellularLocation>
</comment>